<dbReference type="InterPro" id="IPR032783">
    <property type="entry name" value="AraC_lig"/>
</dbReference>
<keyword evidence="2" id="KW-0238">DNA-binding</keyword>
<dbReference type="Proteomes" id="UP000603200">
    <property type="component" value="Unassembled WGS sequence"/>
</dbReference>
<evidence type="ECO:0000259" key="5">
    <source>
        <dbReference type="PROSITE" id="PS01124"/>
    </source>
</evidence>
<protein>
    <recommendedName>
        <fullName evidence="5">HTH araC/xylS-type domain-containing protein</fullName>
    </recommendedName>
</protein>
<feature type="region of interest" description="Disordered" evidence="4">
    <location>
        <begin position="42"/>
        <end position="132"/>
    </location>
</feature>
<dbReference type="PANTHER" id="PTHR46796:SF13">
    <property type="entry name" value="HTH-TYPE TRANSCRIPTIONAL ACTIVATOR RHAS"/>
    <property type="match status" value="1"/>
</dbReference>
<evidence type="ECO:0000256" key="1">
    <source>
        <dbReference type="ARBA" id="ARBA00023015"/>
    </source>
</evidence>
<dbReference type="InterPro" id="IPR050204">
    <property type="entry name" value="AraC_XylS_family_regulators"/>
</dbReference>
<keyword evidence="1" id="KW-0805">Transcription regulation</keyword>
<dbReference type="Gene3D" id="1.10.10.60">
    <property type="entry name" value="Homeodomain-like"/>
    <property type="match status" value="2"/>
</dbReference>
<feature type="compositionally biased region" description="Polar residues" evidence="4">
    <location>
        <begin position="56"/>
        <end position="72"/>
    </location>
</feature>
<dbReference type="SMART" id="SM00342">
    <property type="entry name" value="HTH_ARAC"/>
    <property type="match status" value="1"/>
</dbReference>
<accession>A0ABQ4A3X6</accession>
<evidence type="ECO:0000313" key="6">
    <source>
        <dbReference type="EMBL" id="GIE25560.1"/>
    </source>
</evidence>
<evidence type="ECO:0000256" key="4">
    <source>
        <dbReference type="SAM" id="MobiDB-lite"/>
    </source>
</evidence>
<feature type="domain" description="HTH araC/xylS-type" evidence="5">
    <location>
        <begin position="365"/>
        <end position="463"/>
    </location>
</feature>
<keyword evidence="7" id="KW-1185">Reference proteome</keyword>
<dbReference type="PROSITE" id="PS01124">
    <property type="entry name" value="HTH_ARAC_FAMILY_2"/>
    <property type="match status" value="1"/>
</dbReference>
<dbReference type="InterPro" id="IPR009057">
    <property type="entry name" value="Homeodomain-like_sf"/>
</dbReference>
<dbReference type="EMBL" id="BOMN01000123">
    <property type="protein sequence ID" value="GIE25560.1"/>
    <property type="molecule type" value="Genomic_DNA"/>
</dbReference>
<keyword evidence="3" id="KW-0804">Transcription</keyword>
<dbReference type="SUPFAM" id="SSF46689">
    <property type="entry name" value="Homeodomain-like"/>
    <property type="match status" value="2"/>
</dbReference>
<reference evidence="6 7" key="1">
    <citation type="submission" date="2021-01" db="EMBL/GenBank/DDBJ databases">
        <title>Whole genome shotgun sequence of Actinoplanes humidus NBRC 14915.</title>
        <authorList>
            <person name="Komaki H."/>
            <person name="Tamura T."/>
        </authorList>
    </citation>
    <scope>NUCLEOTIDE SEQUENCE [LARGE SCALE GENOMIC DNA]</scope>
    <source>
        <strain evidence="6 7">NBRC 14915</strain>
    </source>
</reference>
<dbReference type="Pfam" id="PF12833">
    <property type="entry name" value="HTH_18"/>
    <property type="match status" value="1"/>
</dbReference>
<proteinExistence type="predicted"/>
<dbReference type="Pfam" id="PF12852">
    <property type="entry name" value="Cupin_6"/>
    <property type="match status" value="1"/>
</dbReference>
<dbReference type="PANTHER" id="PTHR46796">
    <property type="entry name" value="HTH-TYPE TRANSCRIPTIONAL ACTIVATOR RHAS-RELATED"/>
    <property type="match status" value="1"/>
</dbReference>
<organism evidence="6 7">
    <name type="scientific">Winogradskya humida</name>
    <dbReference type="NCBI Taxonomy" id="113566"/>
    <lineage>
        <taxon>Bacteria</taxon>
        <taxon>Bacillati</taxon>
        <taxon>Actinomycetota</taxon>
        <taxon>Actinomycetes</taxon>
        <taxon>Micromonosporales</taxon>
        <taxon>Micromonosporaceae</taxon>
        <taxon>Winogradskya</taxon>
    </lineage>
</organism>
<evidence type="ECO:0000313" key="7">
    <source>
        <dbReference type="Proteomes" id="UP000603200"/>
    </source>
</evidence>
<comment type="caution">
    <text evidence="6">The sequence shown here is derived from an EMBL/GenBank/DDBJ whole genome shotgun (WGS) entry which is preliminary data.</text>
</comment>
<gene>
    <name evidence="6" type="ORF">Ahu01nite_086620</name>
</gene>
<dbReference type="InterPro" id="IPR018060">
    <property type="entry name" value="HTH_AraC"/>
</dbReference>
<sequence>MNGSAPPPTGAAIRPSTGTNIASVKFCMKCVGRRIVQAIGPSRSAASAFATAPPGRNSTPRADSNTACSTPASAARTRNRLSCGLQSVADPGPTTKTPAALSIASCQVDSSRQSKRGRPRGRAESSKRIRRRPTFPVPPRIAYVVMLSTLEAPTETSNVSRTWNYSCSSKFGVVDILSDELARARAQGAVFSVLRRVAPWGLQFSGTRPLTAHILLHGDGWIEADGADPVPLHGGDVVLAGAGGPYSIVSEPGAVSVPIAEARQATSTGPTTVVCGAYVLSGSVADTLLDSLPRFAVVRVAEQEPAHAAAIELLAAEAARDSEGQQALLDRLLDVNLVYALRSWWQHAGNPAPGWFRALSRPAVRRVLESLHAHPEQDWSLVTMAQLAGMSRAAFAAEFTRVIGQSPGRYLTELRMRRAEDALLRTDATLAQIAGSVGYRNEFAFATAFRRHRSVSPGRWRRVRTSGRPAGRR</sequence>
<evidence type="ECO:0000256" key="2">
    <source>
        <dbReference type="ARBA" id="ARBA00023125"/>
    </source>
</evidence>
<evidence type="ECO:0000256" key="3">
    <source>
        <dbReference type="ARBA" id="ARBA00023163"/>
    </source>
</evidence>
<name>A0ABQ4A3X6_9ACTN</name>